<reference evidence="1" key="1">
    <citation type="journal article" date="2023" name="Comput. Struct. Biotechnol. J.">
        <title>Discovery of a novel marine Bacteroidetes with a rich repertoire of carbohydrate-active enzymes.</title>
        <authorList>
            <person name="Chen B."/>
            <person name="Liu G."/>
            <person name="Chen Q."/>
            <person name="Wang H."/>
            <person name="Liu L."/>
            <person name="Tang K."/>
        </authorList>
    </citation>
    <scope>NUCLEOTIDE SEQUENCE</scope>
    <source>
        <strain evidence="1">TK19036</strain>
    </source>
</reference>
<proteinExistence type="predicted"/>
<name>A0AA49GN35_9BACT</name>
<dbReference type="EMBL" id="CP120682">
    <property type="protein sequence ID" value="WKN36453.1"/>
    <property type="molecule type" value="Genomic_DNA"/>
</dbReference>
<dbReference type="AlphaFoldDB" id="A0AA49GN35"/>
<reference evidence="1" key="2">
    <citation type="journal article" date="2024" name="Antonie Van Leeuwenhoek">
        <title>Roseihalotalea indica gen. nov., sp. nov., a halophilic Bacteroidetes from mesopelagic Southwest Indian Ocean with higher carbohydrate metabolic potential.</title>
        <authorList>
            <person name="Chen B."/>
            <person name="Zhang M."/>
            <person name="Lin D."/>
            <person name="Ye J."/>
            <person name="Tang K."/>
        </authorList>
    </citation>
    <scope>NUCLEOTIDE SEQUENCE</scope>
    <source>
        <strain evidence="1">TK19036</strain>
    </source>
</reference>
<protein>
    <submittedName>
        <fullName evidence="1">Uncharacterized protein</fullName>
    </submittedName>
</protein>
<gene>
    <name evidence="1" type="ORF">K4G66_29250</name>
</gene>
<evidence type="ECO:0000313" key="1">
    <source>
        <dbReference type="EMBL" id="WKN36453.1"/>
    </source>
</evidence>
<sequence length="734" mass="85150">MNPTPMISLVLKNWRFILDALLIVALVALVFLLNPFGIFGNGLSLGTTTNMVTEVRQIGQLVTAEYYGEVISSIDESRLALVEENNSQQEANQWYSDIKFALFDLYQYQQLSKEERTREYKASGEDIDNWRRIVRQDVSRRNIVEKLEFHKLLEERNDTFTQVIGFLWREKLNHQDERERDEDHQLEEVLFNMYSELAERHARSSTEGFAGYLNDGFEFSANYTGFILDNEVAALPRAERKKKLAMVGRGWVKAGFDFSELDEHTFYFHEESGELHFFGLEPQILNADINPWFIPERGIPGFEIIDYRGEVNFKDARKVKQHCIDKLALYALQADIIGQARRQGAETLKSFFSLITGKEVTQVHFHNDILTQTANIISQDEYVSYYEGILVDSLLQREQRAIDSLRSARTNRTKNQSLAAERDNLRKVVIKQLRQLPFEDEAAGELFNYYSTLTYRIALDSIVDQHEQKLLQQSRWDITQEEDTANIKRLSAYYKSPKCWFEDTLALTMQYNAALDYLRQLPVTVADTFQRTLPNNAIEDWLKNTPARVLNYQTVQDTTRITYLDTLTIRTDSLLTALRYPYAYHPDTFTQYVRADSLLSTTVNYPPDYQRLSGEDSSVLVVDPMAATAAILWIHPRHYIDSLLISRLNDSIITDSLTFILLPYMAYTNGAERWNLTPQQQQELFVYYCQLKGAFMEYEQKGAIVKASEWVRRQFSHSKDSVSTAKSLGAFFFN</sequence>
<accession>A0AA49GN35</accession>
<organism evidence="1">
    <name type="scientific">Roseihalotalea indica</name>
    <dbReference type="NCBI Taxonomy" id="2867963"/>
    <lineage>
        <taxon>Bacteria</taxon>
        <taxon>Pseudomonadati</taxon>
        <taxon>Bacteroidota</taxon>
        <taxon>Cytophagia</taxon>
        <taxon>Cytophagales</taxon>
        <taxon>Catalimonadaceae</taxon>
        <taxon>Roseihalotalea</taxon>
    </lineage>
</organism>